<evidence type="ECO:0000256" key="3">
    <source>
        <dbReference type="ARBA" id="ARBA00022737"/>
    </source>
</evidence>
<comment type="caution">
    <text evidence="11">The sequence shown here is derived from an EMBL/GenBank/DDBJ whole genome shotgun (WGS) entry which is preliminary data.</text>
</comment>
<dbReference type="PANTHER" id="PTHR24049:SF22">
    <property type="entry name" value="DROSOPHILA CRUMBS HOMOLOG"/>
    <property type="match status" value="1"/>
</dbReference>
<keyword evidence="2 7" id="KW-0732">Signal</keyword>
<dbReference type="Proteomes" id="UP000677228">
    <property type="component" value="Unassembled WGS sequence"/>
</dbReference>
<dbReference type="GO" id="GO:0008061">
    <property type="term" value="F:chitin binding"/>
    <property type="evidence" value="ECO:0007669"/>
    <property type="project" value="InterPro"/>
</dbReference>
<protein>
    <submittedName>
        <fullName evidence="11">Uncharacterized protein</fullName>
    </submittedName>
</protein>
<reference evidence="11" key="1">
    <citation type="submission" date="2021-02" db="EMBL/GenBank/DDBJ databases">
        <authorList>
            <person name="Nowell W R."/>
        </authorList>
    </citation>
    <scope>NUCLEOTIDE SEQUENCE</scope>
</reference>
<dbReference type="EMBL" id="CAJOBC010004901">
    <property type="protein sequence ID" value="CAF3844638.1"/>
    <property type="molecule type" value="Genomic_DNA"/>
</dbReference>
<dbReference type="Pfam" id="PF00008">
    <property type="entry name" value="EGF"/>
    <property type="match status" value="2"/>
</dbReference>
<sequence length="762" mass="84635">MTSLLLQCALLVTLVSTFYSARAYDVVPKIRSAMAPQYGALNDEIQQNSGMISSVGLNQRPFPSRPINSYGASTGAIFDQKRLVQTSPTIGYGMSSGLSRDLPSYTQSRPSFNYGMSSSVIFDQKPAIQQGPSPCSPATVGHLIPNPADRSSYIACLDETRYEIMACPDQLVFNDALDRCERISDDEAVCQQNPCMNGGQCYATSPQTFKCTCLESFTGERCEVPIGSCARRPCGPDAECWSFRAEDYPQDYVCVCNDRQSYGLSCSQTVPNPCVQESNELTQYYPFGFSKQAYVQCNGEISYFRPCPSGLLWSQEERVCKSPFVQVQQDFIAQPRVNMYQQQPRPQYDSIVPQNSYGSQISDMGGNRVLDIGQQSFDQQRKTHRHHKLQHFQKPRVFNDVKIWSADNQRQDGYSQRQQPQPVLSSVINRNSYQSPPSSSGYTSSLVGQNDIVGRRVNSVLFNNQVQQPQVQASYRRKRQYSQRSLAQKLPVMDVTSQKYGSQQSYGNQYQQPQIQSLADISIQQQPVSSGYGSSSPQLQLSSFKTNFQSDRPSVNMLSYEQLPSAQIQVTFADQQCQGQQPETVLPHPATTRKFIICLDMAKGVEQDCPSGLHYSTTSGRCERRAGQLEAPCALNPCLNGGQCTEDGSTYKCDCPQGLGGKQCELDVRTCLQSPCGQGRCQSFRVGAALTHVCICEGDTYGPTCSQTLPNPCRQDDSLPLGYTDKGFIMCDGNRFLVEGCPGGLVWDVNEKACFWPETQLQ</sequence>
<dbReference type="Proteomes" id="UP000682733">
    <property type="component" value="Unassembled WGS sequence"/>
</dbReference>
<comment type="caution">
    <text evidence="6">Lacks conserved residue(s) required for the propagation of feature annotation.</text>
</comment>
<dbReference type="FunFam" id="2.10.25.10:FF:000118">
    <property type="entry name" value="protein delta homolog 2"/>
    <property type="match status" value="1"/>
</dbReference>
<dbReference type="InterPro" id="IPR001881">
    <property type="entry name" value="EGF-like_Ca-bd_dom"/>
</dbReference>
<evidence type="ECO:0000313" key="10">
    <source>
        <dbReference type="EMBL" id="CAF0913744.1"/>
    </source>
</evidence>
<evidence type="ECO:0000256" key="6">
    <source>
        <dbReference type="PROSITE-ProRule" id="PRU00076"/>
    </source>
</evidence>
<dbReference type="OrthoDB" id="6516201at2759"/>
<evidence type="ECO:0000259" key="8">
    <source>
        <dbReference type="PROSITE" id="PS50026"/>
    </source>
</evidence>
<dbReference type="SUPFAM" id="SSF57625">
    <property type="entry name" value="Invertebrate chitin-binding proteins"/>
    <property type="match status" value="4"/>
</dbReference>
<evidence type="ECO:0000256" key="2">
    <source>
        <dbReference type="ARBA" id="ARBA00022729"/>
    </source>
</evidence>
<dbReference type="EMBL" id="CAJOBA010003770">
    <property type="protein sequence ID" value="CAF3692429.1"/>
    <property type="molecule type" value="Genomic_DNA"/>
</dbReference>
<feature type="non-terminal residue" evidence="11">
    <location>
        <position position="762"/>
    </location>
</feature>
<dbReference type="InterPro" id="IPR051022">
    <property type="entry name" value="Notch_Cell-Fate_Det"/>
</dbReference>
<name>A0A814ME37_9BILA</name>
<dbReference type="SMART" id="SM00179">
    <property type="entry name" value="EGF_CA"/>
    <property type="match status" value="2"/>
</dbReference>
<feature type="domain" description="Chitin-binding type-2" evidence="9">
    <location>
        <begin position="132"/>
        <end position="192"/>
    </location>
</feature>
<dbReference type="PANTHER" id="PTHR24049">
    <property type="entry name" value="CRUMBS FAMILY MEMBER"/>
    <property type="match status" value="1"/>
</dbReference>
<dbReference type="GO" id="GO:0005509">
    <property type="term" value="F:calcium ion binding"/>
    <property type="evidence" value="ECO:0007669"/>
    <property type="project" value="InterPro"/>
</dbReference>
<keyword evidence="3" id="KW-0677">Repeat</keyword>
<evidence type="ECO:0000256" key="5">
    <source>
        <dbReference type="ARBA" id="ARBA00023180"/>
    </source>
</evidence>
<dbReference type="PROSITE" id="PS50940">
    <property type="entry name" value="CHIT_BIND_II"/>
    <property type="match status" value="2"/>
</dbReference>
<dbReference type="GO" id="GO:0005576">
    <property type="term" value="C:extracellular region"/>
    <property type="evidence" value="ECO:0007669"/>
    <property type="project" value="InterPro"/>
</dbReference>
<dbReference type="Pfam" id="PF01607">
    <property type="entry name" value="CBM_14"/>
    <property type="match status" value="2"/>
</dbReference>
<feature type="disulfide bond" evidence="6">
    <location>
        <begin position="655"/>
        <end position="664"/>
    </location>
</feature>
<dbReference type="GO" id="GO:0005886">
    <property type="term" value="C:plasma membrane"/>
    <property type="evidence" value="ECO:0007669"/>
    <property type="project" value="TreeGrafter"/>
</dbReference>
<dbReference type="EMBL" id="CAJNOQ010004901">
    <property type="protein sequence ID" value="CAF1078426.1"/>
    <property type="molecule type" value="Genomic_DNA"/>
</dbReference>
<evidence type="ECO:0000313" key="12">
    <source>
        <dbReference type="EMBL" id="CAF3692429.1"/>
    </source>
</evidence>
<dbReference type="GO" id="GO:0007157">
    <property type="term" value="P:heterophilic cell-cell adhesion via plasma membrane cell adhesion molecules"/>
    <property type="evidence" value="ECO:0007669"/>
    <property type="project" value="TreeGrafter"/>
</dbReference>
<proteinExistence type="predicted"/>
<evidence type="ECO:0000313" key="11">
    <source>
        <dbReference type="EMBL" id="CAF1078426.1"/>
    </source>
</evidence>
<dbReference type="PROSITE" id="PS00022">
    <property type="entry name" value="EGF_1"/>
    <property type="match status" value="3"/>
</dbReference>
<dbReference type="SUPFAM" id="SSF57196">
    <property type="entry name" value="EGF/Laminin"/>
    <property type="match status" value="2"/>
</dbReference>
<dbReference type="GO" id="GO:0032991">
    <property type="term" value="C:protein-containing complex"/>
    <property type="evidence" value="ECO:0007669"/>
    <property type="project" value="TreeGrafter"/>
</dbReference>
<feature type="disulfide bond" evidence="6">
    <location>
        <begin position="213"/>
        <end position="222"/>
    </location>
</feature>
<dbReference type="InterPro" id="IPR000742">
    <property type="entry name" value="EGF"/>
</dbReference>
<dbReference type="FunFam" id="2.10.25.10:FF:000012">
    <property type="entry name" value="Delta-like protein"/>
    <property type="match status" value="1"/>
</dbReference>
<dbReference type="Gene3D" id="2.10.25.10">
    <property type="entry name" value="Laminin"/>
    <property type="match status" value="2"/>
</dbReference>
<dbReference type="EMBL" id="CAJNOK010003769">
    <property type="protein sequence ID" value="CAF0913744.1"/>
    <property type="molecule type" value="Genomic_DNA"/>
</dbReference>
<evidence type="ECO:0000259" key="9">
    <source>
        <dbReference type="PROSITE" id="PS50940"/>
    </source>
</evidence>
<evidence type="ECO:0000256" key="1">
    <source>
        <dbReference type="ARBA" id="ARBA00022536"/>
    </source>
</evidence>
<evidence type="ECO:0000313" key="13">
    <source>
        <dbReference type="EMBL" id="CAF3844638.1"/>
    </source>
</evidence>
<dbReference type="SMART" id="SM00181">
    <property type="entry name" value="EGF"/>
    <property type="match status" value="4"/>
</dbReference>
<evidence type="ECO:0000256" key="7">
    <source>
        <dbReference type="SAM" id="SignalP"/>
    </source>
</evidence>
<keyword evidence="5" id="KW-0325">Glycoprotein</keyword>
<dbReference type="Proteomes" id="UP000681722">
    <property type="component" value="Unassembled WGS sequence"/>
</dbReference>
<keyword evidence="14" id="KW-1185">Reference proteome</keyword>
<keyword evidence="4 6" id="KW-1015">Disulfide bond</keyword>
<feature type="domain" description="EGF-like" evidence="8">
    <location>
        <begin position="186"/>
        <end position="223"/>
    </location>
</feature>
<dbReference type="Proteomes" id="UP000663829">
    <property type="component" value="Unassembled WGS sequence"/>
</dbReference>
<feature type="domain" description="Chitin-binding type-2" evidence="9">
    <location>
        <begin position="574"/>
        <end position="635"/>
    </location>
</feature>
<dbReference type="InterPro" id="IPR036508">
    <property type="entry name" value="Chitin-bd_dom_sf"/>
</dbReference>
<dbReference type="InterPro" id="IPR002557">
    <property type="entry name" value="Chitin-bd_dom"/>
</dbReference>
<dbReference type="AlphaFoldDB" id="A0A814ME37"/>
<dbReference type="PROSITE" id="PS50026">
    <property type="entry name" value="EGF_3"/>
    <property type="match status" value="2"/>
</dbReference>
<evidence type="ECO:0000256" key="4">
    <source>
        <dbReference type="ARBA" id="ARBA00023157"/>
    </source>
</evidence>
<feature type="chain" id="PRO_5036225237" evidence="7">
    <location>
        <begin position="24"/>
        <end position="762"/>
    </location>
</feature>
<gene>
    <name evidence="11" type="ORF">GPM918_LOCUS17645</name>
    <name evidence="10" type="ORF">OVA965_LOCUS10258</name>
    <name evidence="13" type="ORF">SRO942_LOCUS17642</name>
    <name evidence="12" type="ORF">TMI583_LOCUS10254</name>
</gene>
<feature type="signal peptide" evidence="7">
    <location>
        <begin position="1"/>
        <end position="23"/>
    </location>
</feature>
<dbReference type="GO" id="GO:0045197">
    <property type="term" value="P:establishment or maintenance of epithelial cell apical/basal polarity"/>
    <property type="evidence" value="ECO:0007669"/>
    <property type="project" value="TreeGrafter"/>
</dbReference>
<evidence type="ECO:0000313" key="14">
    <source>
        <dbReference type="Proteomes" id="UP000663829"/>
    </source>
</evidence>
<dbReference type="SMART" id="SM00494">
    <property type="entry name" value="ChtBD2"/>
    <property type="match status" value="4"/>
</dbReference>
<keyword evidence="1 6" id="KW-0245">EGF-like domain</keyword>
<organism evidence="11 14">
    <name type="scientific">Didymodactylos carnosus</name>
    <dbReference type="NCBI Taxonomy" id="1234261"/>
    <lineage>
        <taxon>Eukaryota</taxon>
        <taxon>Metazoa</taxon>
        <taxon>Spiralia</taxon>
        <taxon>Gnathifera</taxon>
        <taxon>Rotifera</taxon>
        <taxon>Eurotatoria</taxon>
        <taxon>Bdelloidea</taxon>
        <taxon>Philodinida</taxon>
        <taxon>Philodinidae</taxon>
        <taxon>Didymodactylos</taxon>
    </lineage>
</organism>
<feature type="domain" description="EGF-like" evidence="8">
    <location>
        <begin position="629"/>
        <end position="665"/>
    </location>
</feature>
<accession>A0A814ME37</accession>
<dbReference type="Gene3D" id="2.170.140.10">
    <property type="entry name" value="Chitin binding domain"/>
    <property type="match status" value="2"/>
</dbReference>
<dbReference type="CDD" id="cd00054">
    <property type="entry name" value="EGF_CA"/>
    <property type="match status" value="2"/>
</dbReference>